<dbReference type="AlphaFoldDB" id="A0A3N4M1W8"/>
<evidence type="ECO:0000256" key="3">
    <source>
        <dbReference type="ARBA" id="ARBA00022512"/>
    </source>
</evidence>
<evidence type="ECO:0008006" key="13">
    <source>
        <dbReference type="Google" id="ProtNLM"/>
    </source>
</evidence>
<proteinExistence type="inferred from homology"/>
<reference evidence="11 12" key="1">
    <citation type="journal article" date="2018" name="Nat. Ecol. Evol.">
        <title>Pezizomycetes genomes reveal the molecular basis of ectomycorrhizal truffle lifestyle.</title>
        <authorList>
            <person name="Murat C."/>
            <person name="Payen T."/>
            <person name="Noel B."/>
            <person name="Kuo A."/>
            <person name="Morin E."/>
            <person name="Chen J."/>
            <person name="Kohler A."/>
            <person name="Krizsan K."/>
            <person name="Balestrini R."/>
            <person name="Da Silva C."/>
            <person name="Montanini B."/>
            <person name="Hainaut M."/>
            <person name="Levati E."/>
            <person name="Barry K.W."/>
            <person name="Belfiori B."/>
            <person name="Cichocki N."/>
            <person name="Clum A."/>
            <person name="Dockter R.B."/>
            <person name="Fauchery L."/>
            <person name="Guy J."/>
            <person name="Iotti M."/>
            <person name="Le Tacon F."/>
            <person name="Lindquist E.A."/>
            <person name="Lipzen A."/>
            <person name="Malagnac F."/>
            <person name="Mello A."/>
            <person name="Molinier V."/>
            <person name="Miyauchi S."/>
            <person name="Poulain J."/>
            <person name="Riccioni C."/>
            <person name="Rubini A."/>
            <person name="Sitrit Y."/>
            <person name="Splivallo R."/>
            <person name="Traeger S."/>
            <person name="Wang M."/>
            <person name="Zifcakova L."/>
            <person name="Wipf D."/>
            <person name="Zambonelli A."/>
            <person name="Paolocci F."/>
            <person name="Nowrousian M."/>
            <person name="Ottonello S."/>
            <person name="Baldrian P."/>
            <person name="Spatafora J.W."/>
            <person name="Henrissat B."/>
            <person name="Nagy L.G."/>
            <person name="Aury J.M."/>
            <person name="Wincker P."/>
            <person name="Grigoriev I.V."/>
            <person name="Bonfante P."/>
            <person name="Martin F.M."/>
        </authorList>
    </citation>
    <scope>NUCLEOTIDE SEQUENCE [LARGE SCALE GENOMIC DNA]</scope>
    <source>
        <strain evidence="11 12">ATCC MYA-4762</strain>
    </source>
</reference>
<keyword evidence="10" id="KW-0624">Polysaccharide degradation</keyword>
<evidence type="ECO:0000256" key="7">
    <source>
        <dbReference type="ARBA" id="ARBA00023277"/>
    </source>
</evidence>
<dbReference type="GO" id="GO:0031505">
    <property type="term" value="P:fungal-type cell wall organization"/>
    <property type="evidence" value="ECO:0007669"/>
    <property type="project" value="TreeGrafter"/>
</dbReference>
<dbReference type="GO" id="GO:0009986">
    <property type="term" value="C:cell surface"/>
    <property type="evidence" value="ECO:0007669"/>
    <property type="project" value="TreeGrafter"/>
</dbReference>
<evidence type="ECO:0000256" key="10">
    <source>
        <dbReference type="ARBA" id="ARBA00023326"/>
    </source>
</evidence>
<evidence type="ECO:0000256" key="4">
    <source>
        <dbReference type="ARBA" id="ARBA00022525"/>
    </source>
</evidence>
<protein>
    <recommendedName>
        <fullName evidence="13">SUN-domain-containing protein</fullName>
    </recommendedName>
</protein>
<dbReference type="InterPro" id="IPR051526">
    <property type="entry name" value="Beta-Glucosidase_SUN"/>
</dbReference>
<evidence type="ECO:0000256" key="1">
    <source>
        <dbReference type="ARBA" id="ARBA00004191"/>
    </source>
</evidence>
<feature type="non-terminal residue" evidence="11">
    <location>
        <position position="258"/>
    </location>
</feature>
<keyword evidence="4" id="KW-0964">Secreted</keyword>
<dbReference type="STRING" id="1051890.A0A3N4M1W8"/>
<comment type="similarity">
    <text evidence="2">Belongs to the SUN family.</text>
</comment>
<dbReference type="PANTHER" id="PTHR31316">
    <property type="entry name" value="BETA-GLUCOSIDASE-LIKE PROTEIN NCA3, MITOCHONDRIAL-RELATED"/>
    <property type="match status" value="1"/>
</dbReference>
<dbReference type="FunCoup" id="A0A3N4M1W8">
    <property type="interactions" value="37"/>
</dbReference>
<keyword evidence="3" id="KW-0134">Cell wall</keyword>
<keyword evidence="12" id="KW-1185">Reference proteome</keyword>
<dbReference type="InterPro" id="IPR005556">
    <property type="entry name" value="SUN"/>
</dbReference>
<dbReference type="GO" id="GO:0009277">
    <property type="term" value="C:fungal-type cell wall"/>
    <property type="evidence" value="ECO:0007669"/>
    <property type="project" value="TreeGrafter"/>
</dbReference>
<evidence type="ECO:0000256" key="2">
    <source>
        <dbReference type="ARBA" id="ARBA00010579"/>
    </source>
</evidence>
<gene>
    <name evidence="11" type="ORF">L211DRAFT_752583</name>
</gene>
<dbReference type="GO" id="GO:0016798">
    <property type="term" value="F:hydrolase activity, acting on glycosyl bonds"/>
    <property type="evidence" value="ECO:0007669"/>
    <property type="project" value="UniProtKB-KW"/>
</dbReference>
<evidence type="ECO:0000256" key="5">
    <source>
        <dbReference type="ARBA" id="ARBA00022729"/>
    </source>
</evidence>
<dbReference type="InParanoid" id="A0A3N4M1W8"/>
<dbReference type="Proteomes" id="UP000267821">
    <property type="component" value="Unassembled WGS sequence"/>
</dbReference>
<keyword evidence="5" id="KW-0732">Signal</keyword>
<evidence type="ECO:0000313" key="11">
    <source>
        <dbReference type="EMBL" id="RPB24285.1"/>
    </source>
</evidence>
<organism evidence="11 12">
    <name type="scientific">Terfezia boudieri ATCC MYA-4762</name>
    <dbReference type="NCBI Taxonomy" id="1051890"/>
    <lineage>
        <taxon>Eukaryota</taxon>
        <taxon>Fungi</taxon>
        <taxon>Dikarya</taxon>
        <taxon>Ascomycota</taxon>
        <taxon>Pezizomycotina</taxon>
        <taxon>Pezizomycetes</taxon>
        <taxon>Pezizales</taxon>
        <taxon>Pezizaceae</taxon>
        <taxon>Terfezia</taxon>
    </lineage>
</organism>
<keyword evidence="8" id="KW-0326">Glycosidase</keyword>
<evidence type="ECO:0000256" key="6">
    <source>
        <dbReference type="ARBA" id="ARBA00022801"/>
    </source>
</evidence>
<dbReference type="EMBL" id="ML121542">
    <property type="protein sequence ID" value="RPB24285.1"/>
    <property type="molecule type" value="Genomic_DNA"/>
</dbReference>
<feature type="non-terminal residue" evidence="11">
    <location>
        <position position="1"/>
    </location>
</feature>
<accession>A0A3N4M1W8</accession>
<keyword evidence="6" id="KW-0378">Hydrolase</keyword>
<keyword evidence="7" id="KW-0119">Carbohydrate metabolism</keyword>
<comment type="subcellular location">
    <subcellularLocation>
        <location evidence="1">Secreted</location>
        <location evidence="1">Cell wall</location>
    </subcellularLocation>
</comment>
<dbReference type="GO" id="GO:0000272">
    <property type="term" value="P:polysaccharide catabolic process"/>
    <property type="evidence" value="ECO:0007669"/>
    <property type="project" value="UniProtKB-KW"/>
</dbReference>
<sequence>FPDGEVDCNTFPDAYGALPIPWMKFGGWTGVQINGGAGNKCVDGGLCSYACPPGYSKAQWPEIQPASGESHGGLSCQNGKLYKTNSAYNSLCVKGHGNVYVKNELSKSVPICRTDYPGSENMNVPTFSTPGSKLPLTNPDGNTYYKWQGKLTSAQYYVNPQGTSIEDGCIWGTPDGGLGNWSPMIFGVGYSNGMSWLSISQNQLYSKSLNFNVKIVGGPDSKLNGKCKYENGQFSGGGYGEQGCTAALISGDAYFVLY</sequence>
<dbReference type="Pfam" id="PF03856">
    <property type="entry name" value="SUN"/>
    <property type="match status" value="1"/>
</dbReference>
<evidence type="ECO:0000256" key="9">
    <source>
        <dbReference type="ARBA" id="ARBA00023316"/>
    </source>
</evidence>
<evidence type="ECO:0000256" key="8">
    <source>
        <dbReference type="ARBA" id="ARBA00023295"/>
    </source>
</evidence>
<dbReference type="OrthoDB" id="5339822at2759"/>
<dbReference type="PANTHER" id="PTHR31316:SF0">
    <property type="entry name" value="SECRETED BETA-GLUCOSIDASE SIM1-RELATED"/>
    <property type="match status" value="1"/>
</dbReference>
<keyword evidence="9" id="KW-0961">Cell wall biogenesis/degradation</keyword>
<evidence type="ECO:0000313" key="12">
    <source>
        <dbReference type="Proteomes" id="UP000267821"/>
    </source>
</evidence>
<name>A0A3N4M1W8_9PEZI</name>